<dbReference type="Proteomes" id="UP000018144">
    <property type="component" value="Unassembled WGS sequence"/>
</dbReference>
<accession>U4KWR5</accession>
<gene>
    <name evidence="1" type="ORF">PCON_05554</name>
</gene>
<organism evidence="1 2">
    <name type="scientific">Pyronema omphalodes (strain CBS 100304)</name>
    <name type="common">Pyronema confluens</name>
    <dbReference type="NCBI Taxonomy" id="1076935"/>
    <lineage>
        <taxon>Eukaryota</taxon>
        <taxon>Fungi</taxon>
        <taxon>Dikarya</taxon>
        <taxon>Ascomycota</taxon>
        <taxon>Pezizomycotina</taxon>
        <taxon>Pezizomycetes</taxon>
        <taxon>Pezizales</taxon>
        <taxon>Pyronemataceae</taxon>
        <taxon>Pyronema</taxon>
    </lineage>
</organism>
<dbReference type="EMBL" id="HF935278">
    <property type="protein sequence ID" value="CCX05967.1"/>
    <property type="molecule type" value="Genomic_DNA"/>
</dbReference>
<evidence type="ECO:0000313" key="1">
    <source>
        <dbReference type="EMBL" id="CCX05967.1"/>
    </source>
</evidence>
<proteinExistence type="predicted"/>
<sequence length="40" mass="4738">MMIHIYWEQKIFLYKDNNSPTSPSGPPLCQIKLFILHVHP</sequence>
<protein>
    <submittedName>
        <fullName evidence="1">Uncharacterized protein</fullName>
    </submittedName>
</protein>
<keyword evidence="2" id="KW-1185">Reference proteome</keyword>
<reference evidence="1 2" key="1">
    <citation type="journal article" date="2013" name="PLoS Genet.">
        <title>The genome and development-dependent transcriptomes of Pyronema confluens: a window into fungal evolution.</title>
        <authorList>
            <person name="Traeger S."/>
            <person name="Altegoer F."/>
            <person name="Freitag M."/>
            <person name="Gabaldon T."/>
            <person name="Kempken F."/>
            <person name="Kumar A."/>
            <person name="Marcet-Houben M."/>
            <person name="Poggeler S."/>
            <person name="Stajich J.E."/>
            <person name="Nowrousian M."/>
        </authorList>
    </citation>
    <scope>NUCLEOTIDE SEQUENCE [LARGE SCALE GENOMIC DNA]</scope>
    <source>
        <strain evidence="2">CBS 100304</strain>
        <tissue evidence="1">Vegetative mycelium</tissue>
    </source>
</reference>
<evidence type="ECO:0000313" key="2">
    <source>
        <dbReference type="Proteomes" id="UP000018144"/>
    </source>
</evidence>
<name>U4KWR5_PYROM</name>
<dbReference type="AlphaFoldDB" id="U4KWR5"/>